<sequence>MKKTVITAALALSAVLPAGPAQADAGPGAMPNVKGKGLVAAFEALHFDPTVRFKDGLGRGRHVLWPARWKVCEQQPAPGAHMTQLKITLTVVKKNEQCRRR</sequence>
<dbReference type="EMBL" id="LGKG01000112">
    <property type="protein sequence ID" value="KPC64103.1"/>
    <property type="molecule type" value="Genomic_DNA"/>
</dbReference>
<protein>
    <recommendedName>
        <fullName evidence="4">PASTA domain-containing protein</fullName>
    </recommendedName>
</protein>
<gene>
    <name evidence="2" type="ORF">ADL29_13865</name>
</gene>
<dbReference type="RefSeq" id="WP_053923943.1">
    <property type="nucleotide sequence ID" value="NZ_LGKG01000112.1"/>
</dbReference>
<keyword evidence="1" id="KW-0732">Signal</keyword>
<proteinExistence type="predicted"/>
<dbReference type="Proteomes" id="UP000037982">
    <property type="component" value="Unassembled WGS sequence"/>
</dbReference>
<feature type="signal peptide" evidence="1">
    <location>
        <begin position="1"/>
        <end position="23"/>
    </location>
</feature>
<evidence type="ECO:0000313" key="2">
    <source>
        <dbReference type="EMBL" id="KPC64103.1"/>
    </source>
</evidence>
<dbReference type="AlphaFoldDB" id="A0A0N1JXS1"/>
<evidence type="ECO:0008006" key="4">
    <source>
        <dbReference type="Google" id="ProtNLM"/>
    </source>
</evidence>
<name>A0A0N1JXS1_9ACTN</name>
<comment type="caution">
    <text evidence="2">The sequence shown here is derived from an EMBL/GenBank/DDBJ whole genome shotgun (WGS) entry which is preliminary data.</text>
</comment>
<reference evidence="3" key="1">
    <citation type="submission" date="2015-07" db="EMBL/GenBank/DDBJ databases">
        <authorList>
            <person name="Ju K.-S."/>
            <person name="Doroghazi J.R."/>
            <person name="Metcalf W.W."/>
        </authorList>
    </citation>
    <scope>NUCLEOTIDE SEQUENCE [LARGE SCALE GENOMIC DNA]</scope>
    <source>
        <strain evidence="3">NRRL ISP-5002</strain>
    </source>
</reference>
<accession>A0A0N1JXS1</accession>
<evidence type="ECO:0000256" key="1">
    <source>
        <dbReference type="SAM" id="SignalP"/>
    </source>
</evidence>
<organism evidence="2 3">
    <name type="scientific">Streptomyces chattanoogensis</name>
    <dbReference type="NCBI Taxonomy" id="66876"/>
    <lineage>
        <taxon>Bacteria</taxon>
        <taxon>Bacillati</taxon>
        <taxon>Actinomycetota</taxon>
        <taxon>Actinomycetes</taxon>
        <taxon>Kitasatosporales</taxon>
        <taxon>Streptomycetaceae</taxon>
        <taxon>Streptomyces</taxon>
    </lineage>
</organism>
<feature type="chain" id="PRO_5005875274" description="PASTA domain-containing protein" evidence="1">
    <location>
        <begin position="24"/>
        <end position="101"/>
    </location>
</feature>
<evidence type="ECO:0000313" key="3">
    <source>
        <dbReference type="Proteomes" id="UP000037982"/>
    </source>
</evidence>
<dbReference type="PATRIC" id="fig|66876.3.peg.3060"/>
<keyword evidence="3" id="KW-1185">Reference proteome</keyword>